<dbReference type="AlphaFoldDB" id="A0A2A4X5F5"/>
<dbReference type="InterPro" id="IPR002661">
    <property type="entry name" value="Ribosome_recyc_fac"/>
</dbReference>
<dbReference type="InterPro" id="IPR023584">
    <property type="entry name" value="Ribosome_recyc_fac_dom"/>
</dbReference>
<dbReference type="Pfam" id="PF01765">
    <property type="entry name" value="RRF"/>
    <property type="match status" value="1"/>
</dbReference>
<feature type="domain" description="Ribosome recycling factor" evidence="7">
    <location>
        <begin position="18"/>
        <end position="181"/>
    </location>
</feature>
<sequence length="183" mass="20570">MSIIDAAKLEMGRALDHLKQELSALRTNRPSTAILEGVLVDVYGSEMRIKDIATLSLSESRQIIVSAFDPSTLPHIGKGIEKANLGLQFVVEANMLRVMFPEMSEEVRASIAKDVKDKGEKAKITIRDCRRKANDDIKKQKTASDITEDDKKKLEKDIQNLTDDYCKQASEMCIKKEKEIMTI</sequence>
<dbReference type="Proteomes" id="UP000218775">
    <property type="component" value="Unassembled WGS sequence"/>
</dbReference>
<evidence type="ECO:0000256" key="1">
    <source>
        <dbReference type="ARBA" id="ARBA00004496"/>
    </source>
</evidence>
<dbReference type="PANTHER" id="PTHR20982">
    <property type="entry name" value="RIBOSOME RECYCLING FACTOR"/>
    <property type="match status" value="1"/>
</dbReference>
<dbReference type="HAMAP" id="MF_00040">
    <property type="entry name" value="RRF"/>
    <property type="match status" value="1"/>
</dbReference>
<dbReference type="PANTHER" id="PTHR20982:SF3">
    <property type="entry name" value="MITOCHONDRIAL RIBOSOME RECYCLING FACTOR PSEUDO 1"/>
    <property type="match status" value="1"/>
</dbReference>
<dbReference type="NCBIfam" id="TIGR00496">
    <property type="entry name" value="frr"/>
    <property type="match status" value="1"/>
</dbReference>
<evidence type="ECO:0000256" key="3">
    <source>
        <dbReference type="ARBA" id="ARBA00022490"/>
    </source>
</evidence>
<proteinExistence type="inferred from homology"/>
<evidence type="ECO:0000259" key="7">
    <source>
        <dbReference type="Pfam" id="PF01765"/>
    </source>
</evidence>
<name>A0A2A4X5F5_UNCAE</name>
<dbReference type="GO" id="GO:0005737">
    <property type="term" value="C:cytoplasm"/>
    <property type="evidence" value="ECO:0007669"/>
    <property type="project" value="UniProtKB-SubCell"/>
</dbReference>
<dbReference type="Gene3D" id="3.30.1360.40">
    <property type="match status" value="1"/>
</dbReference>
<organism evidence="8 9">
    <name type="scientific">Aerophobetes bacterium</name>
    <dbReference type="NCBI Taxonomy" id="2030807"/>
    <lineage>
        <taxon>Bacteria</taxon>
        <taxon>Candidatus Aerophobota</taxon>
    </lineage>
</organism>
<keyword evidence="6" id="KW-0175">Coiled coil</keyword>
<evidence type="ECO:0000256" key="4">
    <source>
        <dbReference type="ARBA" id="ARBA00022917"/>
    </source>
</evidence>
<dbReference type="GO" id="GO:0043023">
    <property type="term" value="F:ribosomal large subunit binding"/>
    <property type="evidence" value="ECO:0007669"/>
    <property type="project" value="TreeGrafter"/>
</dbReference>
<comment type="similarity">
    <text evidence="2 5">Belongs to the RRF family.</text>
</comment>
<dbReference type="EMBL" id="NVUK01000012">
    <property type="protein sequence ID" value="PCI77833.1"/>
    <property type="molecule type" value="Genomic_DNA"/>
</dbReference>
<reference evidence="9" key="1">
    <citation type="submission" date="2017-08" db="EMBL/GenBank/DDBJ databases">
        <title>A dynamic microbial community with high functional redundancy inhabits the cold, oxic subseafloor aquifer.</title>
        <authorList>
            <person name="Tully B.J."/>
            <person name="Wheat C.G."/>
            <person name="Glazer B.T."/>
            <person name="Huber J.A."/>
        </authorList>
    </citation>
    <scope>NUCLEOTIDE SEQUENCE [LARGE SCALE GENOMIC DNA]</scope>
</reference>
<keyword evidence="3 5" id="KW-0963">Cytoplasm</keyword>
<feature type="coiled-coil region" evidence="6">
    <location>
        <begin position="137"/>
        <end position="164"/>
    </location>
</feature>
<accession>A0A2A4X5F5</accession>
<evidence type="ECO:0000256" key="6">
    <source>
        <dbReference type="SAM" id="Coils"/>
    </source>
</evidence>
<dbReference type="SUPFAM" id="SSF55194">
    <property type="entry name" value="Ribosome recycling factor, RRF"/>
    <property type="match status" value="1"/>
</dbReference>
<evidence type="ECO:0000313" key="8">
    <source>
        <dbReference type="EMBL" id="PCI77833.1"/>
    </source>
</evidence>
<evidence type="ECO:0000313" key="9">
    <source>
        <dbReference type="Proteomes" id="UP000218775"/>
    </source>
</evidence>
<comment type="caution">
    <text evidence="8">The sequence shown here is derived from an EMBL/GenBank/DDBJ whole genome shotgun (WGS) entry which is preliminary data.</text>
</comment>
<dbReference type="Gene3D" id="1.10.132.20">
    <property type="entry name" value="Ribosome-recycling factor"/>
    <property type="match status" value="1"/>
</dbReference>
<dbReference type="GO" id="GO:0006415">
    <property type="term" value="P:translational termination"/>
    <property type="evidence" value="ECO:0007669"/>
    <property type="project" value="UniProtKB-UniRule"/>
</dbReference>
<dbReference type="FunFam" id="1.10.132.20:FF:000001">
    <property type="entry name" value="Ribosome-recycling factor"/>
    <property type="match status" value="1"/>
</dbReference>
<evidence type="ECO:0000256" key="5">
    <source>
        <dbReference type="HAMAP-Rule" id="MF_00040"/>
    </source>
</evidence>
<protein>
    <recommendedName>
        <fullName evidence="5">Ribosome-recycling factor</fullName>
        <shortName evidence="5">RRF</shortName>
    </recommendedName>
    <alternativeName>
        <fullName evidence="5">Ribosome-releasing factor</fullName>
    </alternativeName>
</protein>
<gene>
    <name evidence="5" type="primary">frr</name>
    <name evidence="8" type="ORF">COB21_02440</name>
</gene>
<dbReference type="CDD" id="cd00520">
    <property type="entry name" value="RRF"/>
    <property type="match status" value="1"/>
</dbReference>
<dbReference type="InterPro" id="IPR036191">
    <property type="entry name" value="RRF_sf"/>
</dbReference>
<comment type="subcellular location">
    <subcellularLocation>
        <location evidence="1 5">Cytoplasm</location>
    </subcellularLocation>
</comment>
<dbReference type="FunFam" id="3.30.1360.40:FF:000001">
    <property type="entry name" value="Ribosome-recycling factor"/>
    <property type="match status" value="1"/>
</dbReference>
<comment type="function">
    <text evidence="5">Responsible for the release of ribosomes from messenger RNA at the termination of protein biosynthesis. May increase the efficiency of translation by recycling ribosomes from one round of translation to another.</text>
</comment>
<keyword evidence="4 5" id="KW-0648">Protein biosynthesis</keyword>
<evidence type="ECO:0000256" key="2">
    <source>
        <dbReference type="ARBA" id="ARBA00005912"/>
    </source>
</evidence>